<gene>
    <name evidence="2" type="ORF">GSLYS_00017098001</name>
</gene>
<dbReference type="CDD" id="cd11378">
    <property type="entry name" value="DUF296"/>
    <property type="match status" value="1"/>
</dbReference>
<reference evidence="2 3" key="1">
    <citation type="submission" date="2024-04" db="EMBL/GenBank/DDBJ databases">
        <authorList>
            <consortium name="Genoscope - CEA"/>
            <person name="William W."/>
        </authorList>
    </citation>
    <scope>NUCLEOTIDE SEQUENCE [LARGE SCALE GENOMIC DNA]</scope>
</reference>
<comment type="caution">
    <text evidence="2">The sequence shown here is derived from an EMBL/GenBank/DDBJ whole genome shotgun (WGS) entry which is preliminary data.</text>
</comment>
<feature type="domain" description="PPC" evidence="1">
    <location>
        <begin position="15"/>
        <end position="147"/>
    </location>
</feature>
<dbReference type="EMBL" id="CAXITT010000559">
    <property type="protein sequence ID" value="CAL1543564.1"/>
    <property type="molecule type" value="Genomic_DNA"/>
</dbReference>
<dbReference type="Pfam" id="PF03479">
    <property type="entry name" value="PCC"/>
    <property type="match status" value="1"/>
</dbReference>
<name>A0AAV2I9U8_LYMST</name>
<dbReference type="Gene3D" id="3.30.1330.80">
    <property type="entry name" value="Hypothetical protein, similar to alpha- acetolactate decarboxylase, domain 2"/>
    <property type="match status" value="1"/>
</dbReference>
<dbReference type="InterPro" id="IPR005175">
    <property type="entry name" value="PPC_dom"/>
</dbReference>
<evidence type="ECO:0000313" key="3">
    <source>
        <dbReference type="Proteomes" id="UP001497497"/>
    </source>
</evidence>
<dbReference type="SUPFAM" id="SSF117856">
    <property type="entry name" value="AF0104/ALDC/Ptd012-like"/>
    <property type="match status" value="1"/>
</dbReference>
<dbReference type="Proteomes" id="UP001497497">
    <property type="component" value="Unassembled WGS sequence"/>
</dbReference>
<dbReference type="AlphaFoldDB" id="A0AAV2I9U8"/>
<dbReference type="PANTHER" id="PTHR34988">
    <property type="entry name" value="PROTEIN, PUTATIVE-RELATED"/>
    <property type="match status" value="1"/>
</dbReference>
<accession>A0AAV2I9U8</accession>
<protein>
    <recommendedName>
        <fullName evidence="1">PPC domain-containing protein</fullName>
    </recommendedName>
</protein>
<proteinExistence type="predicted"/>
<sequence>MCESSKSPRTRDVISGPLQCYPVRLHPGEEIYSTLLEFVRANNLTSAFVLSCVGSVVRAKLRMANGELIQHVEGHFEIVSLVGTLSGGDLGHLHICLSDEHGEVIGGHVLGDLVVYTTAEVMIGNTSGVTFSRPDDPETGFDELLIERTEKL</sequence>
<evidence type="ECO:0000259" key="1">
    <source>
        <dbReference type="PROSITE" id="PS51742"/>
    </source>
</evidence>
<organism evidence="2 3">
    <name type="scientific">Lymnaea stagnalis</name>
    <name type="common">Great pond snail</name>
    <name type="synonym">Helix stagnalis</name>
    <dbReference type="NCBI Taxonomy" id="6523"/>
    <lineage>
        <taxon>Eukaryota</taxon>
        <taxon>Metazoa</taxon>
        <taxon>Spiralia</taxon>
        <taxon>Lophotrochozoa</taxon>
        <taxon>Mollusca</taxon>
        <taxon>Gastropoda</taxon>
        <taxon>Heterobranchia</taxon>
        <taxon>Euthyneura</taxon>
        <taxon>Panpulmonata</taxon>
        <taxon>Hygrophila</taxon>
        <taxon>Lymnaeoidea</taxon>
        <taxon>Lymnaeidae</taxon>
        <taxon>Lymnaea</taxon>
    </lineage>
</organism>
<keyword evidence="3" id="KW-1185">Reference proteome</keyword>
<evidence type="ECO:0000313" key="2">
    <source>
        <dbReference type="EMBL" id="CAL1543564.1"/>
    </source>
</evidence>
<dbReference type="PROSITE" id="PS51742">
    <property type="entry name" value="PPC"/>
    <property type="match status" value="1"/>
</dbReference>
<dbReference type="PANTHER" id="PTHR34988:SF1">
    <property type="entry name" value="DNA-BINDING PROTEIN"/>
    <property type="match status" value="1"/>
</dbReference>